<evidence type="ECO:0000256" key="1">
    <source>
        <dbReference type="SAM" id="Phobius"/>
    </source>
</evidence>
<keyword evidence="3" id="KW-1185">Reference proteome</keyword>
<evidence type="ECO:0000313" key="2">
    <source>
        <dbReference type="EMBL" id="EJW02430.1"/>
    </source>
</evidence>
<organism evidence="2 3">
    <name type="scientific">Edhazardia aedis (strain USNM 41457)</name>
    <name type="common">Microsporidian parasite</name>
    <dbReference type="NCBI Taxonomy" id="1003232"/>
    <lineage>
        <taxon>Eukaryota</taxon>
        <taxon>Fungi</taxon>
        <taxon>Fungi incertae sedis</taxon>
        <taxon>Microsporidia</taxon>
        <taxon>Edhazardia</taxon>
    </lineage>
</organism>
<proteinExistence type="predicted"/>
<reference evidence="3" key="2">
    <citation type="submission" date="2015-07" db="EMBL/GenBank/DDBJ databases">
        <title>Contrasting host-pathogen interactions and genome evolution in two generalist and specialist microsporidian pathogens of mosquitoes.</title>
        <authorList>
            <consortium name="The Broad Institute Genomics Platform"/>
            <consortium name="The Broad Institute Genome Sequencing Center for Infectious Disease"/>
            <person name="Cuomo C.A."/>
            <person name="Sanscrainte N.D."/>
            <person name="Goldberg J.M."/>
            <person name="Heiman D."/>
            <person name="Young S."/>
            <person name="Zeng Q."/>
            <person name="Becnel J.J."/>
            <person name="Birren B.W."/>
        </authorList>
    </citation>
    <scope>NUCLEOTIDE SEQUENCE [LARGE SCALE GENOMIC DNA]</scope>
    <source>
        <strain evidence="3">USNM 41457</strain>
    </source>
</reference>
<protein>
    <submittedName>
        <fullName evidence="2">Uncharacterized protein</fullName>
    </submittedName>
</protein>
<name>J9DII7_EDHAE</name>
<dbReference type="InParanoid" id="J9DII7"/>
<dbReference type="AlphaFoldDB" id="J9DII7"/>
<evidence type="ECO:0000313" key="3">
    <source>
        <dbReference type="Proteomes" id="UP000003163"/>
    </source>
</evidence>
<sequence length="387" mass="45502">MSIVETLITIVFIIIFINIHIFKLENKLLHTNENCKNSGSCPEELSKPREIFLPIKQDKSHKYFQIHTKNCDKWSCDQKHFKKIFGIRPYSPSRKHVKANKLKVNIEQNKENSIKPLIKKKKTTIISEPNITPQENQRKPIKYDNKLKENDKKDINGVLLLEETEKTSVSEDKKITKTESKFTEKKTKILENTENPKFMSLQIKNELYNTETKWFLDFIDEISKNKTLDASKFSCVKANLCSVIILFEDDNDYKAEFSVFSRLTSNAIDYFFKAENTSNGLQFRKLEETEIQDIEERFQNGVLFEEIDPTERKIAKFSTKIRSKMHCTVYFEGKFQSYSKIFAVTQRNILYICKFPSDISANENLLGFSATENLEYTRNNEKNDYFR</sequence>
<reference evidence="2 3" key="1">
    <citation type="submission" date="2011-08" db="EMBL/GenBank/DDBJ databases">
        <authorList>
            <person name="Liu Z.J."/>
            <person name="Shi F.L."/>
            <person name="Lu J.Q."/>
            <person name="Li M."/>
            <person name="Wang Z.L."/>
        </authorList>
    </citation>
    <scope>NUCLEOTIDE SEQUENCE [LARGE SCALE GENOMIC DNA]</scope>
    <source>
        <strain evidence="2 3">USNM 41457</strain>
    </source>
</reference>
<keyword evidence="1" id="KW-0812">Transmembrane</keyword>
<dbReference type="EMBL" id="AFBI03000003">
    <property type="protein sequence ID" value="EJW02430.1"/>
    <property type="molecule type" value="Genomic_DNA"/>
</dbReference>
<dbReference type="VEuPathDB" id="MicrosporidiaDB:EDEG_00286"/>
<keyword evidence="1" id="KW-1133">Transmembrane helix</keyword>
<comment type="caution">
    <text evidence="2">The sequence shown here is derived from an EMBL/GenBank/DDBJ whole genome shotgun (WGS) entry which is preliminary data.</text>
</comment>
<accession>J9DII7</accession>
<keyword evidence="1" id="KW-0472">Membrane</keyword>
<gene>
    <name evidence="2" type="ORF">EDEG_00286</name>
</gene>
<feature type="transmembrane region" description="Helical" evidence="1">
    <location>
        <begin position="6"/>
        <end position="22"/>
    </location>
</feature>
<dbReference type="Proteomes" id="UP000003163">
    <property type="component" value="Unassembled WGS sequence"/>
</dbReference>
<dbReference type="HOGENOM" id="CLU_713774_0_0_1"/>